<accession>A0ABQ6DVE5</accession>
<sequence>MGIRVKSRALSKLNLRYHPGVDQITNQDNLALDSVVDIHTLSLHMAQTLLSLSPLIVCQSAEDKSTDWQLNLNPIVAILKQHPDAHKLNATLHYVPKNKLTEVMIATLLLAPAFNYRQQKGVLTHLFHRSEQAKNILTKCPSKKILAEFAGINSSAIRKEKRANETKGVSIQHG</sequence>
<organism evidence="1 2">
    <name type="scientific">Psychromonas marina</name>
    <dbReference type="NCBI Taxonomy" id="88364"/>
    <lineage>
        <taxon>Bacteria</taxon>
        <taxon>Pseudomonadati</taxon>
        <taxon>Pseudomonadota</taxon>
        <taxon>Gammaproteobacteria</taxon>
        <taxon>Alteromonadales</taxon>
        <taxon>Psychromonadaceae</taxon>
        <taxon>Psychromonas</taxon>
    </lineage>
</organism>
<proteinExistence type="predicted"/>
<evidence type="ECO:0000313" key="1">
    <source>
        <dbReference type="EMBL" id="GLS89019.1"/>
    </source>
</evidence>
<name>A0ABQ6DVE5_9GAMM</name>
<protein>
    <submittedName>
        <fullName evidence="1">Uncharacterized protein</fullName>
    </submittedName>
</protein>
<reference evidence="2" key="1">
    <citation type="journal article" date="2019" name="Int. J. Syst. Evol. Microbiol.">
        <title>The Global Catalogue of Microorganisms (GCM) 10K type strain sequencing project: providing services to taxonomists for standard genome sequencing and annotation.</title>
        <authorList>
            <consortium name="The Broad Institute Genomics Platform"/>
            <consortium name="The Broad Institute Genome Sequencing Center for Infectious Disease"/>
            <person name="Wu L."/>
            <person name="Ma J."/>
        </authorList>
    </citation>
    <scope>NUCLEOTIDE SEQUENCE [LARGE SCALE GENOMIC DNA]</scope>
    <source>
        <strain evidence="2">NBRC 103166</strain>
    </source>
</reference>
<comment type="caution">
    <text evidence="1">The sequence shown here is derived from an EMBL/GenBank/DDBJ whole genome shotgun (WGS) entry which is preliminary data.</text>
</comment>
<evidence type="ECO:0000313" key="2">
    <source>
        <dbReference type="Proteomes" id="UP001157353"/>
    </source>
</evidence>
<dbReference type="EMBL" id="BSPQ01000001">
    <property type="protein sequence ID" value="GLS89019.1"/>
    <property type="molecule type" value="Genomic_DNA"/>
</dbReference>
<keyword evidence="2" id="KW-1185">Reference proteome</keyword>
<dbReference type="Proteomes" id="UP001157353">
    <property type="component" value="Unassembled WGS sequence"/>
</dbReference>
<gene>
    <name evidence="1" type="ORF">GCM10007916_00860</name>
</gene>
<dbReference type="RefSeq" id="WP_284202141.1">
    <property type="nucleotide sequence ID" value="NZ_BSPQ01000001.1"/>
</dbReference>